<evidence type="ECO:0000259" key="2">
    <source>
        <dbReference type="Pfam" id="PF13635"/>
    </source>
</evidence>
<protein>
    <submittedName>
        <fullName evidence="3">AAA family ATPase</fullName>
    </submittedName>
</protein>
<dbReference type="PANTHER" id="PTHR33295:SF7">
    <property type="entry name" value="ATPASE"/>
    <property type="match status" value="1"/>
</dbReference>
<feature type="domain" description="DUF4143" evidence="2">
    <location>
        <begin position="223"/>
        <end position="389"/>
    </location>
</feature>
<evidence type="ECO:0000313" key="3">
    <source>
        <dbReference type="EMBL" id="PWQ94750.1"/>
    </source>
</evidence>
<proteinExistence type="predicted"/>
<dbReference type="Pfam" id="PF13635">
    <property type="entry name" value="DUF4143"/>
    <property type="match status" value="1"/>
</dbReference>
<dbReference type="InterPro" id="IPR025420">
    <property type="entry name" value="DUF4143"/>
</dbReference>
<dbReference type="Gene3D" id="3.40.50.300">
    <property type="entry name" value="P-loop containing nucleotide triphosphate hydrolases"/>
    <property type="match status" value="1"/>
</dbReference>
<keyword evidence="4" id="KW-1185">Reference proteome</keyword>
<gene>
    <name evidence="3" type="ORF">DKT75_15810</name>
</gene>
<evidence type="ECO:0000259" key="1">
    <source>
        <dbReference type="Pfam" id="PF13173"/>
    </source>
</evidence>
<organism evidence="3 4">
    <name type="scientific">Leucothrix arctica</name>
    <dbReference type="NCBI Taxonomy" id="1481894"/>
    <lineage>
        <taxon>Bacteria</taxon>
        <taxon>Pseudomonadati</taxon>
        <taxon>Pseudomonadota</taxon>
        <taxon>Gammaproteobacteria</taxon>
        <taxon>Thiotrichales</taxon>
        <taxon>Thiotrichaceae</taxon>
        <taxon>Leucothrix</taxon>
    </lineage>
</organism>
<dbReference type="AlphaFoldDB" id="A0A317CEL7"/>
<dbReference type="PANTHER" id="PTHR33295">
    <property type="entry name" value="ATPASE"/>
    <property type="match status" value="1"/>
</dbReference>
<name>A0A317CEL7_9GAMM</name>
<dbReference type="SUPFAM" id="SSF52540">
    <property type="entry name" value="P-loop containing nucleoside triphosphate hydrolases"/>
    <property type="match status" value="1"/>
</dbReference>
<accession>A0A317CEL7</accession>
<comment type="caution">
    <text evidence="3">The sequence shown here is derived from an EMBL/GenBank/DDBJ whole genome shotgun (WGS) entry which is preliminary data.</text>
</comment>
<dbReference type="EMBL" id="QGKL01000039">
    <property type="protein sequence ID" value="PWQ94750.1"/>
    <property type="molecule type" value="Genomic_DNA"/>
</dbReference>
<dbReference type="InterPro" id="IPR041682">
    <property type="entry name" value="AAA_14"/>
</dbReference>
<sequence length="458" mass="51580">MYRQQLNLLQEWLNNKNRKPLIIRGARQVGKSTLVELFAKEQSRTLMNVNLERYPELATTFISNDPQQIVSALEMLPRTPALDPSSLLFLDEIQAVSEAIPALRYFYEDMPELPLISAGSLLEFTLSDHKFSMPVGRVQYLQMGPMTFTEFLAAIGEDKLHQLISNYLPHDVIPDIAHKRLLSLLRTYYFVGGMPEAVAVYAETKSFRAVSEVHNSIIDTYREDFPKYGDRRNLARMLNVFNFAARNAGVKVKYSNISREEQSVTLKADLELLCMARVISKVVHSHCSGLPLQADLDEKAYKLLFLDVGLMNAICGLNYNTLSQMDEHKLVNEGSIAEQFIGQHLQGLLADSPNRELTYWLREGRSANAEVDYVVALSGQIVPIEIKAGKNGSMKSLHQFMGEKQSPIAVRFDASLPSVSTVETTIQNGQKTKAVKYPLHSLPLYLVERLKAVIEASQ</sequence>
<dbReference type="OrthoDB" id="9801806at2"/>
<feature type="domain" description="AAA" evidence="1">
    <location>
        <begin position="17"/>
        <end position="152"/>
    </location>
</feature>
<reference evidence="3 4" key="1">
    <citation type="submission" date="2018-05" db="EMBL/GenBank/DDBJ databases">
        <title>Leucothrix arctica sp. nov., isolated from Arctic seawater.</title>
        <authorList>
            <person name="Choi A."/>
            <person name="Baek K."/>
        </authorList>
    </citation>
    <scope>NUCLEOTIDE SEQUENCE [LARGE SCALE GENOMIC DNA]</scope>
    <source>
        <strain evidence="3 4">IMCC9719</strain>
    </source>
</reference>
<dbReference type="InterPro" id="IPR027417">
    <property type="entry name" value="P-loop_NTPase"/>
</dbReference>
<dbReference type="RefSeq" id="WP_109824457.1">
    <property type="nucleotide sequence ID" value="NZ_QGKL01000039.1"/>
</dbReference>
<dbReference type="Proteomes" id="UP000245506">
    <property type="component" value="Unassembled WGS sequence"/>
</dbReference>
<dbReference type="Pfam" id="PF13173">
    <property type="entry name" value="AAA_14"/>
    <property type="match status" value="1"/>
</dbReference>
<evidence type="ECO:0000313" key="4">
    <source>
        <dbReference type="Proteomes" id="UP000245506"/>
    </source>
</evidence>